<proteinExistence type="predicted"/>
<gene>
    <name evidence="1" type="ORF">PITCH_A1920085</name>
</gene>
<evidence type="ECO:0008006" key="2">
    <source>
        <dbReference type="Google" id="ProtNLM"/>
    </source>
</evidence>
<accession>A0A445MW88</accession>
<reference evidence="1" key="1">
    <citation type="submission" date="2018-01" db="EMBL/GenBank/DDBJ databases">
        <authorList>
            <person name="Regsiter A."/>
            <person name="William W."/>
        </authorList>
    </citation>
    <scope>NUCLEOTIDE SEQUENCE</scope>
    <source>
        <strain evidence="1">TRIP AH-1</strain>
    </source>
</reference>
<protein>
    <recommendedName>
        <fullName evidence="2">GTP-binding protein</fullName>
    </recommendedName>
</protein>
<dbReference type="InterPro" id="IPR025529">
    <property type="entry name" value="DUF4416"/>
</dbReference>
<sequence>MSQPREPDHVKPISSLFSPEVELIDVAIKQLEAILGPVDWVSPLINFDRTTYYEKEMGRPLYRRFVSFEDLIPPENLVDVKLQTNEIEQLHLLKGDRRINIDPGYISAERLILATGKNYVHRVYLSRGIYADLTLIFHKGSFTALEWTYPDYADQATIELFNGIRVRYMKQRIKEPKIS</sequence>
<dbReference type="AlphaFoldDB" id="A0A445MW88"/>
<dbReference type="Pfam" id="PF14385">
    <property type="entry name" value="DUF4416"/>
    <property type="match status" value="1"/>
</dbReference>
<evidence type="ECO:0000313" key="1">
    <source>
        <dbReference type="EMBL" id="SPD73746.1"/>
    </source>
</evidence>
<name>A0A445MW88_9BACT</name>
<dbReference type="EMBL" id="OJIN01000104">
    <property type="protein sequence ID" value="SPD73746.1"/>
    <property type="molecule type" value="Genomic_DNA"/>
</dbReference>
<organism evidence="1">
    <name type="scientific">uncultured Desulfobacterium sp</name>
    <dbReference type="NCBI Taxonomy" id="201089"/>
    <lineage>
        <taxon>Bacteria</taxon>
        <taxon>Pseudomonadati</taxon>
        <taxon>Thermodesulfobacteriota</taxon>
        <taxon>Desulfobacteria</taxon>
        <taxon>Desulfobacterales</taxon>
        <taxon>Desulfobacteriaceae</taxon>
        <taxon>Desulfobacterium</taxon>
        <taxon>environmental samples</taxon>
    </lineage>
</organism>